<gene>
    <name evidence="6" type="ORF">OLEA9_A093591</name>
</gene>
<keyword evidence="2 3" id="KW-0677">Repeat</keyword>
<comment type="caution">
    <text evidence="6">The sequence shown here is derived from an EMBL/GenBank/DDBJ whole genome shotgun (WGS) entry which is preliminary data.</text>
</comment>
<dbReference type="InterPro" id="IPR058680">
    <property type="entry name" value="NBD_SMAX1-like"/>
</dbReference>
<evidence type="ECO:0000256" key="1">
    <source>
        <dbReference type="ARBA" id="ARBA00008675"/>
    </source>
</evidence>
<dbReference type="PANTHER" id="PTHR43572">
    <property type="entry name" value="CHAPERONE PROTEIN CLPD, CHLOROPLASTIC"/>
    <property type="match status" value="1"/>
</dbReference>
<evidence type="ECO:0000256" key="3">
    <source>
        <dbReference type="PROSITE-ProRule" id="PRU01251"/>
    </source>
</evidence>
<evidence type="ECO:0000256" key="4">
    <source>
        <dbReference type="SAM" id="MobiDB-lite"/>
    </source>
</evidence>
<dbReference type="Pfam" id="PF23569">
    <property type="entry name" value="NBD_SMAX1"/>
    <property type="match status" value="1"/>
</dbReference>
<evidence type="ECO:0000313" key="6">
    <source>
        <dbReference type="EMBL" id="CAA2971141.1"/>
    </source>
</evidence>
<feature type="region of interest" description="Disordered" evidence="4">
    <location>
        <begin position="511"/>
        <end position="532"/>
    </location>
</feature>
<dbReference type="SUPFAM" id="SSF81923">
    <property type="entry name" value="Double Clp-N motif"/>
    <property type="match status" value="1"/>
</dbReference>
<dbReference type="Gene3D" id="1.10.1780.10">
    <property type="entry name" value="Clp, N-terminal domain"/>
    <property type="match status" value="1"/>
</dbReference>
<dbReference type="Gene3D" id="3.40.50.300">
    <property type="entry name" value="P-loop containing nucleotide triphosphate hydrolases"/>
    <property type="match status" value="2"/>
</dbReference>
<dbReference type="OrthoDB" id="750498at2759"/>
<dbReference type="PROSITE" id="PS51903">
    <property type="entry name" value="CLP_R"/>
    <property type="match status" value="1"/>
</dbReference>
<sequence length="766" mass="84615">MRTGGCAVQQALTAEAAGTVKQAVVLAKRRGHAQVTPLHVANTMLAATTGLLRIACLRSHSHPLRCNALELCFNVALNRTPASSSSPILGHHHSQFPSFSNALVAAFKRAQAHQRRGSIENQQQPILAVKVELAHLIISILDDPSVSRVMREAGFSSTQVKRNVENAVSSSNKSKDNTLLSPSPSPPTSDQTGGNNGKPTAYESVKNEEINSVINNLMNKRRKSIVIVGECVTAIETVVTGLMNRAKKGEIPEDLGELELISIPPYSFCNLLREEVEKEMTELTCLLRSLVGKGVVLYLGDLKWLLDHRVSSGIYSPVEHMIKELGRLVHGIEEVGRFWLMGIATFQTYRRCRTGHNSLETTWGLHPVTIPADSLGLSLNSHSNEQIEARSNNEENGTCQLLLSTGEEKVTCRADYSAKFQIQAPDSLARICNGEPTLSSLPPWLRNESRRLNTDDQDCVSVGEICTTWNSVSDSVQNQPSPFGTTLFFTSASSQNPNLLLSHFPLLESTQPSENQQWPSTASNSADSSSDVMDTDYKQKFKEFTAENLSILCNELEKNVPRQKKIIPEIAETILQCRSGMLRKDKKQETWLYFQGLDIQAKQEIARELAKIVFGSYSNYVSVNLLGSFSSSTTEDLVQRFAQEVAANPHRVFFIEDLENINYCSKTCIKMAIKRGRIGNANGEEVSLCDAIVILSSENISSRTCSSSTKQKSDESMVEKGRVSLDLNISFDDHDSTVCFEDESIDHDIGLLENVDGCIFFKIEEL</sequence>
<name>A0A8S0QYN2_OLEEU</name>
<dbReference type="InterPro" id="IPR051650">
    <property type="entry name" value="SL_signaling_regulator"/>
</dbReference>
<reference evidence="6 7" key="1">
    <citation type="submission" date="2019-12" db="EMBL/GenBank/DDBJ databases">
        <authorList>
            <person name="Alioto T."/>
            <person name="Alioto T."/>
            <person name="Gomez Garrido J."/>
        </authorList>
    </citation>
    <scope>NUCLEOTIDE SEQUENCE [LARGE SCALE GENOMIC DNA]</scope>
</reference>
<evidence type="ECO:0000259" key="5">
    <source>
        <dbReference type="PROSITE" id="PS51903"/>
    </source>
</evidence>
<accession>A0A8S0QYN2</accession>
<organism evidence="6 7">
    <name type="scientific">Olea europaea subsp. europaea</name>
    <dbReference type="NCBI Taxonomy" id="158383"/>
    <lineage>
        <taxon>Eukaryota</taxon>
        <taxon>Viridiplantae</taxon>
        <taxon>Streptophyta</taxon>
        <taxon>Embryophyta</taxon>
        <taxon>Tracheophyta</taxon>
        <taxon>Spermatophyta</taxon>
        <taxon>Magnoliopsida</taxon>
        <taxon>eudicotyledons</taxon>
        <taxon>Gunneridae</taxon>
        <taxon>Pentapetalae</taxon>
        <taxon>asterids</taxon>
        <taxon>lamiids</taxon>
        <taxon>Lamiales</taxon>
        <taxon>Oleaceae</taxon>
        <taxon>Oleeae</taxon>
        <taxon>Olea</taxon>
    </lineage>
</organism>
<evidence type="ECO:0000313" key="7">
    <source>
        <dbReference type="Proteomes" id="UP000594638"/>
    </source>
</evidence>
<feature type="compositionally biased region" description="Low complexity" evidence="4">
    <location>
        <begin position="520"/>
        <end position="531"/>
    </location>
</feature>
<protein>
    <submittedName>
        <fullName evidence="6">SMAX1-LIKE 3-like</fullName>
    </submittedName>
</protein>
<dbReference type="InterPro" id="IPR004176">
    <property type="entry name" value="Clp_R_N"/>
</dbReference>
<dbReference type="Gramene" id="OE9A093591T1">
    <property type="protein sequence ID" value="OE9A093591C1"/>
    <property type="gene ID" value="OE9A093591"/>
</dbReference>
<proteinExistence type="inferred from homology"/>
<feature type="region of interest" description="Disordered" evidence="4">
    <location>
        <begin position="164"/>
        <end position="204"/>
    </location>
</feature>
<keyword evidence="7" id="KW-1185">Reference proteome</keyword>
<evidence type="ECO:0000256" key="2">
    <source>
        <dbReference type="ARBA" id="ARBA00022737"/>
    </source>
</evidence>
<dbReference type="InterPro" id="IPR036628">
    <property type="entry name" value="Clp_N_dom_sf"/>
</dbReference>
<comment type="similarity">
    <text evidence="1">Belongs to the ClpA/ClpB family.</text>
</comment>
<dbReference type="PANTHER" id="PTHR43572:SF31">
    <property type="entry name" value="PROTEIN SMAX1-LIKE 3"/>
    <property type="match status" value="1"/>
</dbReference>
<dbReference type="InterPro" id="IPR027417">
    <property type="entry name" value="P-loop_NTPase"/>
</dbReference>
<dbReference type="EMBL" id="CACTIH010001997">
    <property type="protein sequence ID" value="CAA2971141.1"/>
    <property type="molecule type" value="Genomic_DNA"/>
</dbReference>
<dbReference type="Proteomes" id="UP000594638">
    <property type="component" value="Unassembled WGS sequence"/>
</dbReference>
<dbReference type="AlphaFoldDB" id="A0A8S0QYN2"/>
<feature type="domain" description="Clp R" evidence="5">
    <location>
        <begin position="8"/>
        <end position="171"/>
    </location>
</feature>